<dbReference type="GO" id="GO:0051537">
    <property type="term" value="F:2 iron, 2 sulfur cluster binding"/>
    <property type="evidence" value="ECO:0007669"/>
    <property type="project" value="UniProtKB-KW"/>
</dbReference>
<dbReference type="CDD" id="cd00207">
    <property type="entry name" value="fer2"/>
    <property type="match status" value="1"/>
</dbReference>
<feature type="transmembrane region" description="Helical" evidence="8">
    <location>
        <begin position="149"/>
        <end position="168"/>
    </location>
</feature>
<keyword evidence="8" id="KW-0472">Membrane</keyword>
<feature type="domain" description="2Fe-2S ferredoxin-type" evidence="9">
    <location>
        <begin position="263"/>
        <end position="346"/>
    </location>
</feature>
<dbReference type="GeneID" id="80350273"/>
<dbReference type="AlphaFoldDB" id="A0A7G1KS46"/>
<reference evidence="11 12" key="1">
    <citation type="submission" date="2020-08" db="EMBL/GenBank/DDBJ databases">
        <title>Genome Sequencing of Nocardia wallacei strain FMUON74 and assembly.</title>
        <authorList>
            <person name="Toyokawa M."/>
            <person name="Uesaka K."/>
        </authorList>
    </citation>
    <scope>NUCLEOTIDE SEQUENCE [LARGE SCALE GENOMIC DNA]</scope>
    <source>
        <strain evidence="11 12">FMUON74</strain>
    </source>
</reference>
<dbReference type="Pfam" id="PF00111">
    <property type="entry name" value="Fer2"/>
    <property type="match status" value="1"/>
</dbReference>
<dbReference type="PANTHER" id="PTHR47354:SF1">
    <property type="entry name" value="CARNITINE MONOOXYGENASE REDUCTASE SUBUNIT"/>
    <property type="match status" value="1"/>
</dbReference>
<evidence type="ECO:0000256" key="3">
    <source>
        <dbReference type="ARBA" id="ARBA00022714"/>
    </source>
</evidence>
<dbReference type="InterPro" id="IPR006058">
    <property type="entry name" value="2Fe2S_fd_BS"/>
</dbReference>
<dbReference type="InterPro" id="IPR039261">
    <property type="entry name" value="FNR_nucleotide-bd"/>
</dbReference>
<evidence type="ECO:0000256" key="6">
    <source>
        <dbReference type="ARBA" id="ARBA00023004"/>
    </source>
</evidence>
<dbReference type="PANTHER" id="PTHR47354">
    <property type="entry name" value="NADH OXIDOREDUCTASE HCR"/>
    <property type="match status" value="1"/>
</dbReference>
<dbReference type="KEGG" id="nwl:NWFMUON74_58500"/>
<keyword evidence="8" id="KW-1133">Transmembrane helix</keyword>
<evidence type="ECO:0000313" key="11">
    <source>
        <dbReference type="EMBL" id="BCK58078.1"/>
    </source>
</evidence>
<dbReference type="PRINTS" id="PR00409">
    <property type="entry name" value="PHDIOXRDTASE"/>
</dbReference>
<organism evidence="11 12">
    <name type="scientific">Nocardia wallacei</name>
    <dbReference type="NCBI Taxonomy" id="480035"/>
    <lineage>
        <taxon>Bacteria</taxon>
        <taxon>Bacillati</taxon>
        <taxon>Actinomycetota</taxon>
        <taxon>Actinomycetes</taxon>
        <taxon>Mycobacteriales</taxon>
        <taxon>Nocardiaceae</taxon>
        <taxon>Nocardia</taxon>
    </lineage>
</organism>
<dbReference type="InterPro" id="IPR008333">
    <property type="entry name" value="Cbr1-like_FAD-bd_dom"/>
</dbReference>
<feature type="domain" description="FAD-binding FR-type" evidence="10">
    <location>
        <begin position="46"/>
        <end position="147"/>
    </location>
</feature>
<dbReference type="SUPFAM" id="SSF54292">
    <property type="entry name" value="2Fe-2S ferredoxin-like"/>
    <property type="match status" value="1"/>
</dbReference>
<dbReference type="CDD" id="cd06185">
    <property type="entry name" value="PDR_like"/>
    <property type="match status" value="1"/>
</dbReference>
<proteinExistence type="predicted"/>
<evidence type="ECO:0000256" key="5">
    <source>
        <dbReference type="ARBA" id="ARBA00023002"/>
    </source>
</evidence>
<evidence type="ECO:0000256" key="1">
    <source>
        <dbReference type="ARBA" id="ARBA00001974"/>
    </source>
</evidence>
<evidence type="ECO:0000256" key="8">
    <source>
        <dbReference type="SAM" id="Phobius"/>
    </source>
</evidence>
<comment type="cofactor">
    <cofactor evidence="1">
        <name>FAD</name>
        <dbReference type="ChEBI" id="CHEBI:57692"/>
    </cofactor>
</comment>
<dbReference type="SUPFAM" id="SSF63380">
    <property type="entry name" value="Riboflavin synthase domain-like"/>
    <property type="match status" value="1"/>
</dbReference>
<accession>A0A7G1KS46</accession>
<name>A0A7G1KS46_9NOCA</name>
<keyword evidence="5" id="KW-0560">Oxidoreductase</keyword>
<keyword evidence="6" id="KW-0408">Iron</keyword>
<dbReference type="PROSITE" id="PS51085">
    <property type="entry name" value="2FE2S_FER_2"/>
    <property type="match status" value="1"/>
</dbReference>
<evidence type="ECO:0000256" key="7">
    <source>
        <dbReference type="ARBA" id="ARBA00023014"/>
    </source>
</evidence>
<evidence type="ECO:0000256" key="2">
    <source>
        <dbReference type="ARBA" id="ARBA00022630"/>
    </source>
</evidence>
<protein>
    <submittedName>
        <fullName evidence="11">Putative oxidoreductase</fullName>
    </submittedName>
</protein>
<dbReference type="Gene3D" id="3.10.20.30">
    <property type="match status" value="1"/>
</dbReference>
<dbReference type="InterPro" id="IPR050415">
    <property type="entry name" value="MRET"/>
</dbReference>
<evidence type="ECO:0000259" key="10">
    <source>
        <dbReference type="PROSITE" id="PS51384"/>
    </source>
</evidence>
<dbReference type="InterPro" id="IPR017927">
    <property type="entry name" value="FAD-bd_FR_type"/>
</dbReference>
<keyword evidence="12" id="KW-1185">Reference proteome</keyword>
<evidence type="ECO:0000313" key="12">
    <source>
        <dbReference type="Proteomes" id="UP000516173"/>
    </source>
</evidence>
<sequence>MYTVLAAEPSPSLRILGGVMDLYKRVFVSGPAAPLLSRPNPLRRSGFDTELVVSAVERRATDVVSLVLRSPDGSPLPTWRPGAHLDVFLPSGRQRQYSLCGDPADRFRYRIAVRLIPGGGGSREVHEALKTGDRVRIRGPRNAFALVDAPSYLFIAGGIGITAILPMVKAAKSRGRLVYTGRSRATMPFLDELPGADVRPDDECGPPDVAALIGLAKPGAAVYVCGPPPMLVAAQRCMFELNPTGSLHTERFSAPPIVDGKEFAVRLARSGKTIHVGADETALTAIRRELPDIGYSCRQGYCGTCEVRVLGGTVDHRDHILTDQDRRDRMLVCVSRAADDELVVDL</sequence>
<evidence type="ECO:0000259" key="9">
    <source>
        <dbReference type="PROSITE" id="PS51085"/>
    </source>
</evidence>
<dbReference type="InterPro" id="IPR017938">
    <property type="entry name" value="Riboflavin_synthase-like_b-brl"/>
</dbReference>
<dbReference type="SUPFAM" id="SSF52343">
    <property type="entry name" value="Ferredoxin reductase-like, C-terminal NADP-linked domain"/>
    <property type="match status" value="1"/>
</dbReference>
<dbReference type="InterPro" id="IPR001041">
    <property type="entry name" value="2Fe-2S_ferredoxin-type"/>
</dbReference>
<dbReference type="Pfam" id="PF00970">
    <property type="entry name" value="FAD_binding_6"/>
    <property type="match status" value="1"/>
</dbReference>
<keyword evidence="2" id="KW-0285">Flavoprotein</keyword>
<keyword evidence="8" id="KW-0812">Transmembrane</keyword>
<dbReference type="GO" id="GO:0046872">
    <property type="term" value="F:metal ion binding"/>
    <property type="evidence" value="ECO:0007669"/>
    <property type="project" value="UniProtKB-KW"/>
</dbReference>
<dbReference type="InterPro" id="IPR036010">
    <property type="entry name" value="2Fe-2S_ferredoxin-like_sf"/>
</dbReference>
<dbReference type="GO" id="GO:0016491">
    <property type="term" value="F:oxidoreductase activity"/>
    <property type="evidence" value="ECO:0007669"/>
    <property type="project" value="UniProtKB-KW"/>
</dbReference>
<dbReference type="PROSITE" id="PS00197">
    <property type="entry name" value="2FE2S_FER_1"/>
    <property type="match status" value="1"/>
</dbReference>
<evidence type="ECO:0000256" key="4">
    <source>
        <dbReference type="ARBA" id="ARBA00022723"/>
    </source>
</evidence>
<dbReference type="PROSITE" id="PS51384">
    <property type="entry name" value="FAD_FR"/>
    <property type="match status" value="1"/>
</dbReference>
<dbReference type="Gene3D" id="3.40.50.80">
    <property type="entry name" value="Nucleotide-binding domain of ferredoxin-NADP reductase (FNR) module"/>
    <property type="match status" value="1"/>
</dbReference>
<dbReference type="Gene3D" id="2.40.30.10">
    <property type="entry name" value="Translation factors"/>
    <property type="match status" value="1"/>
</dbReference>
<gene>
    <name evidence="11" type="ORF">NWFMUON74_58500</name>
</gene>
<dbReference type="RefSeq" id="WP_187684880.1">
    <property type="nucleotide sequence ID" value="NZ_AP023396.1"/>
</dbReference>
<keyword evidence="7" id="KW-0411">Iron-sulfur</keyword>
<dbReference type="InterPro" id="IPR012675">
    <property type="entry name" value="Beta-grasp_dom_sf"/>
</dbReference>
<dbReference type="Proteomes" id="UP000516173">
    <property type="component" value="Chromosome"/>
</dbReference>
<keyword evidence="4" id="KW-0479">Metal-binding</keyword>
<keyword evidence="3" id="KW-0001">2Fe-2S</keyword>
<dbReference type="EMBL" id="AP023396">
    <property type="protein sequence ID" value="BCK58078.1"/>
    <property type="molecule type" value="Genomic_DNA"/>
</dbReference>